<dbReference type="EMBL" id="MTSE01000004">
    <property type="protein sequence ID" value="OUJ74100.1"/>
    <property type="molecule type" value="Genomic_DNA"/>
</dbReference>
<keyword evidence="2" id="KW-1185">Reference proteome</keyword>
<comment type="caution">
    <text evidence="1">The sequence shown here is derived from an EMBL/GenBank/DDBJ whole genome shotgun (WGS) entry which is preliminary data.</text>
</comment>
<organism evidence="1 2">
    <name type="scientific">Hymenobacter crusticola</name>
    <dbReference type="NCBI Taxonomy" id="1770526"/>
    <lineage>
        <taxon>Bacteria</taxon>
        <taxon>Pseudomonadati</taxon>
        <taxon>Bacteroidota</taxon>
        <taxon>Cytophagia</taxon>
        <taxon>Cytophagales</taxon>
        <taxon>Hymenobacteraceae</taxon>
        <taxon>Hymenobacter</taxon>
    </lineage>
</organism>
<evidence type="ECO:0000313" key="2">
    <source>
        <dbReference type="Proteomes" id="UP000194873"/>
    </source>
</evidence>
<evidence type="ECO:0000313" key="1">
    <source>
        <dbReference type="EMBL" id="OUJ74100.1"/>
    </source>
</evidence>
<sequence>MSELAIFRDGSLILFDAHLNRMRNISPEHPAQLLPDASGILPASQPSISRRLMSIRIALQLSGTPPLSTVGHILLARYVAGHISLADLIPRLL</sequence>
<proteinExistence type="predicted"/>
<accession>A0A243WF34</accession>
<name>A0A243WF34_9BACT</name>
<reference evidence="1 2" key="1">
    <citation type="submission" date="2017-01" db="EMBL/GenBank/DDBJ databases">
        <title>A new Hymenobacter.</title>
        <authorList>
            <person name="Liang Y."/>
            <person name="Feng F."/>
        </authorList>
    </citation>
    <scope>NUCLEOTIDE SEQUENCE [LARGE SCALE GENOMIC DNA]</scope>
    <source>
        <strain evidence="1">MIMBbqt21</strain>
    </source>
</reference>
<dbReference type="AlphaFoldDB" id="A0A243WF34"/>
<gene>
    <name evidence="1" type="ORF">BXP70_10175</name>
</gene>
<dbReference type="Proteomes" id="UP000194873">
    <property type="component" value="Unassembled WGS sequence"/>
</dbReference>
<protein>
    <submittedName>
        <fullName evidence="1">Uncharacterized protein</fullName>
    </submittedName>
</protein>